<dbReference type="AlphaFoldDB" id="A0A2P6Q8H1"/>
<sequence>MSTVLEYYCLRIEIISGRKSNSFYNDDHVHNIVGYAWRLWNEGTWLELMDPNIRRFM</sequence>
<dbReference type="Proteomes" id="UP000238479">
    <property type="component" value="Chromosome 5"/>
</dbReference>
<keyword evidence="2" id="KW-1185">Reference proteome</keyword>
<keyword evidence="1" id="KW-0723">Serine/threonine-protein kinase</keyword>
<proteinExistence type="predicted"/>
<keyword evidence="1" id="KW-0418">Kinase</keyword>
<evidence type="ECO:0000313" key="1">
    <source>
        <dbReference type="EMBL" id="PRQ30468.1"/>
    </source>
</evidence>
<dbReference type="Gramene" id="PRQ30468">
    <property type="protein sequence ID" value="PRQ30468"/>
    <property type="gene ID" value="RchiOBHm_Chr5g0024991"/>
</dbReference>
<accession>A0A2P6Q8H1</accession>
<dbReference type="STRING" id="74649.A0A2P6Q8H1"/>
<organism evidence="1 2">
    <name type="scientific">Rosa chinensis</name>
    <name type="common">China rose</name>
    <dbReference type="NCBI Taxonomy" id="74649"/>
    <lineage>
        <taxon>Eukaryota</taxon>
        <taxon>Viridiplantae</taxon>
        <taxon>Streptophyta</taxon>
        <taxon>Embryophyta</taxon>
        <taxon>Tracheophyta</taxon>
        <taxon>Spermatophyta</taxon>
        <taxon>Magnoliopsida</taxon>
        <taxon>eudicotyledons</taxon>
        <taxon>Gunneridae</taxon>
        <taxon>Pentapetalae</taxon>
        <taxon>rosids</taxon>
        <taxon>fabids</taxon>
        <taxon>Rosales</taxon>
        <taxon>Rosaceae</taxon>
        <taxon>Rosoideae</taxon>
        <taxon>Rosoideae incertae sedis</taxon>
        <taxon>Rosa</taxon>
    </lineage>
</organism>
<comment type="caution">
    <text evidence="1">The sequence shown here is derived from an EMBL/GenBank/DDBJ whole genome shotgun (WGS) entry which is preliminary data.</text>
</comment>
<protein>
    <submittedName>
        <fullName evidence="1">Putative non-specific serine/threonine protein kinase</fullName>
        <ecNumber evidence="1">2.7.11.1</ecNumber>
    </submittedName>
</protein>
<name>A0A2P6Q8H1_ROSCH</name>
<keyword evidence="1" id="KW-0808">Transferase</keyword>
<dbReference type="EMBL" id="PDCK01000043">
    <property type="protein sequence ID" value="PRQ30468.1"/>
    <property type="molecule type" value="Genomic_DNA"/>
</dbReference>
<dbReference type="EC" id="2.7.11.1" evidence="1"/>
<dbReference type="GO" id="GO:0004674">
    <property type="term" value="F:protein serine/threonine kinase activity"/>
    <property type="evidence" value="ECO:0007669"/>
    <property type="project" value="UniProtKB-KW"/>
</dbReference>
<evidence type="ECO:0000313" key="2">
    <source>
        <dbReference type="Proteomes" id="UP000238479"/>
    </source>
</evidence>
<reference evidence="1 2" key="1">
    <citation type="journal article" date="2018" name="Nat. Genet.">
        <title>The Rosa genome provides new insights in the design of modern roses.</title>
        <authorList>
            <person name="Bendahmane M."/>
        </authorList>
    </citation>
    <scope>NUCLEOTIDE SEQUENCE [LARGE SCALE GENOMIC DNA]</scope>
    <source>
        <strain evidence="2">cv. Old Blush</strain>
    </source>
</reference>
<gene>
    <name evidence="1" type="ORF">RchiOBHm_Chr5g0024991</name>
</gene>